<comment type="similarity">
    <text evidence="1">Belongs to the IMPACT family.</text>
</comment>
<protein>
    <submittedName>
        <fullName evidence="3">Protein co-occurring with transport system</fullName>
    </submittedName>
</protein>
<dbReference type="InterPro" id="IPR015796">
    <property type="entry name" value="Impact_YigZ-like"/>
</dbReference>
<dbReference type="Pfam" id="PF01205">
    <property type="entry name" value="Impact_N"/>
    <property type="match status" value="1"/>
</dbReference>
<reference evidence="3 4" key="1">
    <citation type="journal article" date="2015" name="Stand. Genomic Sci.">
        <title>Complete genome sequence and description of Salinispira pacifica gen. nov., sp. nov., a novel spirochaete isolated form a hypersaline microbial mat.</title>
        <authorList>
            <person name="Ben Hania W."/>
            <person name="Joseph M."/>
            <person name="Schumann P."/>
            <person name="Bunk B."/>
            <person name="Fiebig A."/>
            <person name="Sproer C."/>
            <person name="Klenk H.P."/>
            <person name="Fardeau M.L."/>
            <person name="Spring S."/>
        </authorList>
    </citation>
    <scope>NUCLEOTIDE SEQUENCE [LARGE SCALE GENOMIC DNA]</scope>
    <source>
        <strain evidence="3 4">L21-RPul-D2</strain>
    </source>
</reference>
<dbReference type="KEGG" id="slr:L21SP2_3505"/>
<evidence type="ECO:0000259" key="2">
    <source>
        <dbReference type="Pfam" id="PF01205"/>
    </source>
</evidence>
<dbReference type="PANTHER" id="PTHR16301">
    <property type="entry name" value="IMPACT-RELATED"/>
    <property type="match status" value="1"/>
</dbReference>
<evidence type="ECO:0000256" key="1">
    <source>
        <dbReference type="ARBA" id="ARBA00007665"/>
    </source>
</evidence>
<organism evidence="3 4">
    <name type="scientific">Salinispira pacifica</name>
    <dbReference type="NCBI Taxonomy" id="1307761"/>
    <lineage>
        <taxon>Bacteria</taxon>
        <taxon>Pseudomonadati</taxon>
        <taxon>Spirochaetota</taxon>
        <taxon>Spirochaetia</taxon>
        <taxon>Spirochaetales</taxon>
        <taxon>Spirochaetaceae</taxon>
        <taxon>Salinispira</taxon>
    </lineage>
</organism>
<evidence type="ECO:0000313" key="3">
    <source>
        <dbReference type="EMBL" id="AHC16841.1"/>
    </source>
</evidence>
<dbReference type="OrthoDB" id="9813771at2"/>
<gene>
    <name evidence="3" type="ORF">L21SP2_3505</name>
</gene>
<dbReference type="InterPro" id="IPR023582">
    <property type="entry name" value="Impact"/>
</dbReference>
<dbReference type="GO" id="GO:0006446">
    <property type="term" value="P:regulation of translational initiation"/>
    <property type="evidence" value="ECO:0007669"/>
    <property type="project" value="TreeGrafter"/>
</dbReference>
<dbReference type="InterPro" id="IPR035647">
    <property type="entry name" value="EFG_III/V"/>
</dbReference>
<dbReference type="STRING" id="1307761.L21SP2_3505"/>
<dbReference type="InterPro" id="IPR001498">
    <property type="entry name" value="Impact_N"/>
</dbReference>
<keyword evidence="4" id="KW-1185">Reference proteome</keyword>
<sequence>MKIPIESQESLLEVKKSKFKSRIHYVESRSEAQDIISDVKQSHPQSNHVVYAFVIGDEWSEILGMTDDGEPKGTSGRPTMEVLRGSGIRNALLTTVRYFGGTKLGTGGLVKAYTRAAQLAVESCTVEEKKEKKHLRLELSYGEFEEVARRMKDLAAEIVNTEFHEEVCVEIDVENQDLSALENIVQDISRGRRTLRDR</sequence>
<feature type="domain" description="Impact N-terminal" evidence="2">
    <location>
        <begin position="15"/>
        <end position="120"/>
    </location>
</feature>
<dbReference type="SUPFAM" id="SSF54980">
    <property type="entry name" value="EF-G C-terminal domain-like"/>
    <property type="match status" value="1"/>
</dbReference>
<dbReference type="InterPro" id="IPR020568">
    <property type="entry name" value="Ribosomal_Su5_D2-typ_SF"/>
</dbReference>
<dbReference type="PATRIC" id="fig|1307761.3.peg.3494"/>
<proteinExistence type="inferred from homology"/>
<dbReference type="SUPFAM" id="SSF54211">
    <property type="entry name" value="Ribosomal protein S5 domain 2-like"/>
    <property type="match status" value="1"/>
</dbReference>
<dbReference type="RefSeq" id="WP_024269727.1">
    <property type="nucleotide sequence ID" value="NC_023035.1"/>
</dbReference>
<dbReference type="NCBIfam" id="TIGR00257">
    <property type="entry name" value="IMPACT_YIGZ"/>
    <property type="match status" value="1"/>
</dbReference>
<evidence type="ECO:0000313" key="4">
    <source>
        <dbReference type="Proteomes" id="UP000018680"/>
    </source>
</evidence>
<dbReference type="PANTHER" id="PTHR16301:SF20">
    <property type="entry name" value="IMPACT FAMILY MEMBER YIGZ"/>
    <property type="match status" value="1"/>
</dbReference>
<name>V5WNU9_9SPIO</name>
<dbReference type="AlphaFoldDB" id="V5WNU9"/>
<dbReference type="EMBL" id="CP006939">
    <property type="protein sequence ID" value="AHC16841.1"/>
    <property type="molecule type" value="Genomic_DNA"/>
</dbReference>
<dbReference type="Gene3D" id="3.30.230.30">
    <property type="entry name" value="Impact, N-terminal domain"/>
    <property type="match status" value="1"/>
</dbReference>
<dbReference type="eggNOG" id="COG1739">
    <property type="taxonomic scope" value="Bacteria"/>
</dbReference>
<dbReference type="InterPro" id="IPR036956">
    <property type="entry name" value="Impact_N_sf"/>
</dbReference>
<dbReference type="Proteomes" id="UP000018680">
    <property type="component" value="Chromosome"/>
</dbReference>
<dbReference type="Gene3D" id="3.30.70.240">
    <property type="match status" value="1"/>
</dbReference>
<dbReference type="HOGENOM" id="CLU_083552_1_2_12"/>
<dbReference type="GO" id="GO:0005737">
    <property type="term" value="C:cytoplasm"/>
    <property type="evidence" value="ECO:0007669"/>
    <property type="project" value="TreeGrafter"/>
</dbReference>
<accession>V5WNU9</accession>